<dbReference type="InterPro" id="IPR049061">
    <property type="entry name" value="NarE-like"/>
</dbReference>
<reference evidence="1 2" key="2">
    <citation type="submission" date="2018-03" db="EMBL/GenBank/DDBJ databases">
        <title>The ancient ancestry and fast evolution of plastids.</title>
        <authorList>
            <person name="Moore K.R."/>
            <person name="Magnabosco C."/>
            <person name="Momper L."/>
            <person name="Gold D.A."/>
            <person name="Bosak T."/>
            <person name="Fournier G.P."/>
        </authorList>
    </citation>
    <scope>NUCLEOTIDE SEQUENCE [LARGE SCALE GENOMIC DNA]</scope>
    <source>
        <strain evidence="1 2">CCAP 1448/3</strain>
    </source>
</reference>
<evidence type="ECO:0000313" key="2">
    <source>
        <dbReference type="Proteomes" id="UP000238762"/>
    </source>
</evidence>
<dbReference type="Proteomes" id="UP000238762">
    <property type="component" value="Unassembled WGS sequence"/>
</dbReference>
<dbReference type="EMBL" id="PVWJ01000028">
    <property type="protein sequence ID" value="PSB03617.1"/>
    <property type="molecule type" value="Genomic_DNA"/>
</dbReference>
<name>A0A2T1C659_9CYAN</name>
<organism evidence="1 2">
    <name type="scientific">Merismopedia glauca CCAP 1448/3</name>
    <dbReference type="NCBI Taxonomy" id="1296344"/>
    <lineage>
        <taxon>Bacteria</taxon>
        <taxon>Bacillati</taxon>
        <taxon>Cyanobacteriota</taxon>
        <taxon>Cyanophyceae</taxon>
        <taxon>Synechococcales</taxon>
        <taxon>Merismopediaceae</taxon>
        <taxon>Merismopedia</taxon>
    </lineage>
</organism>
<dbReference type="Pfam" id="PF21641">
    <property type="entry name" value="NarE"/>
    <property type="match status" value="1"/>
</dbReference>
<dbReference type="RefSeq" id="WP_106288060.1">
    <property type="nucleotide sequence ID" value="NZ_CAWNTC010000249.1"/>
</dbReference>
<dbReference type="AlphaFoldDB" id="A0A2T1C659"/>
<accession>A0A2T1C659</accession>
<comment type="caution">
    <text evidence="1">The sequence shown here is derived from an EMBL/GenBank/DDBJ whole genome shotgun (WGS) entry which is preliminary data.</text>
</comment>
<protein>
    <submittedName>
        <fullName evidence="1">Uncharacterized protein</fullName>
    </submittedName>
</protein>
<evidence type="ECO:0000313" key="1">
    <source>
        <dbReference type="EMBL" id="PSB03617.1"/>
    </source>
</evidence>
<sequence length="149" mass="16437">MSKLLYRGVSKELDHENDGRLVAKGTNSMVVAKHDGRITYGDNFKYGPCFENTVRAQQMDTKPYSPRAISTSTSAAIAKNFATAGNTTDGFIYVINAERLGEFGVVAITLVNPKVPAEKEVTLILGELEFIPQGLIVEKYEVKSDWVFD</sequence>
<reference evidence="1 2" key="1">
    <citation type="submission" date="2018-02" db="EMBL/GenBank/DDBJ databases">
        <authorList>
            <person name="Cohen D.B."/>
            <person name="Kent A.D."/>
        </authorList>
    </citation>
    <scope>NUCLEOTIDE SEQUENCE [LARGE SCALE GENOMIC DNA]</scope>
    <source>
        <strain evidence="1 2">CCAP 1448/3</strain>
    </source>
</reference>
<gene>
    <name evidence="1" type="ORF">C7B64_07725</name>
</gene>
<keyword evidence="2" id="KW-1185">Reference proteome</keyword>
<proteinExistence type="predicted"/>
<dbReference type="OrthoDB" id="9181875at2"/>